<accession>A0A2G9TG81</accession>
<dbReference type="AlphaFoldDB" id="A0A2G9TG81"/>
<name>A0A2G9TG81_TELCI</name>
<dbReference type="SUPFAM" id="SSF57903">
    <property type="entry name" value="FYVE/PHD zinc finger"/>
    <property type="match status" value="1"/>
</dbReference>
<dbReference type="EMBL" id="KZ371861">
    <property type="protein sequence ID" value="PIO56951.1"/>
    <property type="molecule type" value="Genomic_DNA"/>
</dbReference>
<evidence type="ECO:0008006" key="3">
    <source>
        <dbReference type="Google" id="ProtNLM"/>
    </source>
</evidence>
<dbReference type="InterPro" id="IPR011011">
    <property type="entry name" value="Znf_FYVE_PHD"/>
</dbReference>
<protein>
    <recommendedName>
        <fullName evidence="3">Zinc finger PHD-type domain-containing protein</fullName>
    </recommendedName>
</protein>
<feature type="non-terminal residue" evidence="1">
    <location>
        <position position="220"/>
    </location>
</feature>
<evidence type="ECO:0000313" key="1">
    <source>
        <dbReference type="EMBL" id="PIO56951.1"/>
    </source>
</evidence>
<organism evidence="1 2">
    <name type="scientific">Teladorsagia circumcincta</name>
    <name type="common">Brown stomach worm</name>
    <name type="synonym">Ostertagia circumcincta</name>
    <dbReference type="NCBI Taxonomy" id="45464"/>
    <lineage>
        <taxon>Eukaryota</taxon>
        <taxon>Metazoa</taxon>
        <taxon>Ecdysozoa</taxon>
        <taxon>Nematoda</taxon>
        <taxon>Chromadorea</taxon>
        <taxon>Rhabditida</taxon>
        <taxon>Rhabditina</taxon>
        <taxon>Rhabditomorpha</taxon>
        <taxon>Strongyloidea</taxon>
        <taxon>Trichostrongylidae</taxon>
        <taxon>Teladorsagia</taxon>
    </lineage>
</organism>
<dbReference type="InterPro" id="IPR013083">
    <property type="entry name" value="Znf_RING/FYVE/PHD"/>
</dbReference>
<proteinExistence type="predicted"/>
<keyword evidence="2" id="KW-1185">Reference proteome</keyword>
<reference evidence="1 2" key="1">
    <citation type="submission" date="2015-09" db="EMBL/GenBank/DDBJ databases">
        <title>Draft genome of the parasitic nematode Teladorsagia circumcincta isolate WARC Sus (inbred).</title>
        <authorList>
            <person name="Mitreva M."/>
        </authorList>
    </citation>
    <scope>NUCLEOTIDE SEQUENCE [LARGE SCALE GENOMIC DNA]</scope>
    <source>
        <strain evidence="1 2">S</strain>
    </source>
</reference>
<dbReference type="Proteomes" id="UP000230423">
    <property type="component" value="Unassembled WGS sequence"/>
</dbReference>
<dbReference type="Gene3D" id="3.30.40.10">
    <property type="entry name" value="Zinc/RING finger domain, C3HC4 (zinc finger)"/>
    <property type="match status" value="1"/>
</dbReference>
<sequence length="220" mass="24750">MGRMREEVVRLYSVQQRAQHKEVSLNETMDLVKECENSKFLPNSGLYDSLLDVKDSLLNFTQRLVNLFQKPASYYNLVELVNAQRTVADTCVCASPGHPDADLLVCILCRAKYHGTCCEWDPFLDRLPECTYLCARCLRGRRPCIEDVQAACNLAPQNSLEVALVRELICRARELSSNAMSVLSSIGDDEKLSTELEEKAQTVVESVLACEVLDMDILPK</sequence>
<evidence type="ECO:0000313" key="2">
    <source>
        <dbReference type="Proteomes" id="UP000230423"/>
    </source>
</evidence>
<gene>
    <name evidence="1" type="ORF">TELCIR_21648</name>
</gene>
<dbReference type="OrthoDB" id="1678912at2759"/>